<dbReference type="InterPro" id="IPR050325">
    <property type="entry name" value="Prot/Nucl_acid_deglycase"/>
</dbReference>
<dbReference type="PANTHER" id="PTHR48094">
    <property type="entry name" value="PROTEIN/NUCLEIC ACID DEGLYCASE DJ-1-RELATED"/>
    <property type="match status" value="1"/>
</dbReference>
<dbReference type="Proteomes" id="UP001500936">
    <property type="component" value="Unassembled WGS sequence"/>
</dbReference>
<organism evidence="5 6">
    <name type="scientific">Nibrella viscosa</name>
    <dbReference type="NCBI Taxonomy" id="1084524"/>
    <lineage>
        <taxon>Bacteria</taxon>
        <taxon>Pseudomonadati</taxon>
        <taxon>Bacteroidota</taxon>
        <taxon>Cytophagia</taxon>
        <taxon>Cytophagales</taxon>
        <taxon>Spirosomataceae</taxon>
        <taxon>Nibrella</taxon>
    </lineage>
</organism>
<dbReference type="Pfam" id="PF01965">
    <property type="entry name" value="DJ-1_PfpI"/>
    <property type="match status" value="1"/>
</dbReference>
<reference evidence="6" key="1">
    <citation type="journal article" date="2019" name="Int. J. Syst. Evol. Microbiol.">
        <title>The Global Catalogue of Microorganisms (GCM) 10K type strain sequencing project: providing services to taxonomists for standard genome sequencing and annotation.</title>
        <authorList>
            <consortium name="The Broad Institute Genomics Platform"/>
            <consortium name="The Broad Institute Genome Sequencing Center for Infectious Disease"/>
            <person name="Wu L."/>
            <person name="Ma J."/>
        </authorList>
    </citation>
    <scope>NUCLEOTIDE SEQUENCE [LARGE SCALE GENOMIC DNA]</scope>
    <source>
        <strain evidence="6">JCM 17925</strain>
    </source>
</reference>
<keyword evidence="1" id="KW-0346">Stress response</keyword>
<evidence type="ECO:0000313" key="6">
    <source>
        <dbReference type="Proteomes" id="UP001500936"/>
    </source>
</evidence>
<accession>A0ABP8KNL7</accession>
<gene>
    <name evidence="5" type="ORF">GCM10023187_36520</name>
</gene>
<proteinExistence type="inferred from homology"/>
<keyword evidence="5" id="KW-0315">Glutamine amidotransferase</keyword>
<evidence type="ECO:0000259" key="4">
    <source>
        <dbReference type="Pfam" id="PF01965"/>
    </source>
</evidence>
<dbReference type="InterPro" id="IPR002818">
    <property type="entry name" value="DJ-1/PfpI"/>
</dbReference>
<sequence>MSLKDPNVVSPKHPKRVAIVISNPAVSTTTGWPVGFWWSELTHPYYEFIEKGYEVEVFSPNGGKCEPDAMSDPNDVSGYSSTDLISQGFIHTENLRALVNATKRISELEVDKFDAIVVAGGQAPMFTFENATDLQKKFVEFYEAGKVTSALCHGTAILRYAKLSNGEYLAKGKTVTGFANVEEDFADNAVWEYGLLARDKHVMPWRIEDELKKLGANYVQVGLWRGFAIRDGNLITGQQNFSGAETAKAIIDALGE</sequence>
<evidence type="ECO:0000256" key="1">
    <source>
        <dbReference type="ARBA" id="ARBA00023016"/>
    </source>
</evidence>
<protein>
    <submittedName>
        <fullName evidence="5">Type 1 glutamine amidotransferase domain-containing protein</fullName>
    </submittedName>
</protein>
<dbReference type="SUPFAM" id="SSF52317">
    <property type="entry name" value="Class I glutamine amidotransferase-like"/>
    <property type="match status" value="1"/>
</dbReference>
<dbReference type="CDD" id="cd03141">
    <property type="entry name" value="GATase1_Hsp31_like"/>
    <property type="match status" value="1"/>
</dbReference>
<dbReference type="InterPro" id="IPR029062">
    <property type="entry name" value="Class_I_gatase-like"/>
</dbReference>
<comment type="similarity">
    <text evidence="3">Belongs to the peptidase C56 family. HSP31-like subfamily.</text>
</comment>
<keyword evidence="2" id="KW-0456">Lyase</keyword>
<name>A0ABP8KNL7_9BACT</name>
<dbReference type="RefSeq" id="WP_345269341.1">
    <property type="nucleotide sequence ID" value="NZ_BAABHB010000008.1"/>
</dbReference>
<evidence type="ECO:0000256" key="3">
    <source>
        <dbReference type="ARBA" id="ARBA00038493"/>
    </source>
</evidence>
<dbReference type="PANTHER" id="PTHR48094:SF11">
    <property type="entry name" value="GLUTATHIONE-INDEPENDENT GLYOXALASE HSP31-RELATED"/>
    <property type="match status" value="1"/>
</dbReference>
<comment type="caution">
    <text evidence="5">The sequence shown here is derived from an EMBL/GenBank/DDBJ whole genome shotgun (WGS) entry which is preliminary data.</text>
</comment>
<evidence type="ECO:0000313" key="5">
    <source>
        <dbReference type="EMBL" id="GAA4411128.1"/>
    </source>
</evidence>
<feature type="domain" description="DJ-1/PfpI" evidence="4">
    <location>
        <begin position="39"/>
        <end position="185"/>
    </location>
</feature>
<keyword evidence="6" id="KW-1185">Reference proteome</keyword>
<dbReference type="Gene3D" id="3.40.50.880">
    <property type="match status" value="1"/>
</dbReference>
<evidence type="ECO:0000256" key="2">
    <source>
        <dbReference type="ARBA" id="ARBA00023239"/>
    </source>
</evidence>
<dbReference type="EMBL" id="BAABHB010000008">
    <property type="protein sequence ID" value="GAA4411128.1"/>
    <property type="molecule type" value="Genomic_DNA"/>
</dbReference>